<protein>
    <recommendedName>
        <fullName evidence="4">DUF5666 domain-containing protein</fullName>
    </recommendedName>
</protein>
<gene>
    <name evidence="2" type="ORF">SMD31_15995</name>
</gene>
<name>A0ABU5E2B3_9PROT</name>
<dbReference type="RefSeq" id="WP_320501916.1">
    <property type="nucleotide sequence ID" value="NZ_JAXCLX010000003.1"/>
</dbReference>
<reference evidence="2 3" key="1">
    <citation type="journal article" date="2013" name="Antonie Van Leeuwenhoek">
        <title>Dongia rigui sp. nov., isolated from freshwater of a large wetland in Korea.</title>
        <authorList>
            <person name="Baik K.S."/>
            <person name="Hwang Y.M."/>
            <person name="Choi J.S."/>
            <person name="Kwon J."/>
            <person name="Seong C.N."/>
        </authorList>
    </citation>
    <scope>NUCLEOTIDE SEQUENCE [LARGE SCALE GENOMIC DNA]</scope>
    <source>
        <strain evidence="2 3">04SU4-P</strain>
    </source>
</reference>
<keyword evidence="1" id="KW-0732">Signal</keyword>
<evidence type="ECO:0000313" key="2">
    <source>
        <dbReference type="EMBL" id="MDY0873442.1"/>
    </source>
</evidence>
<proteinExistence type="predicted"/>
<feature type="signal peptide" evidence="1">
    <location>
        <begin position="1"/>
        <end position="28"/>
    </location>
</feature>
<evidence type="ECO:0000256" key="1">
    <source>
        <dbReference type="SAM" id="SignalP"/>
    </source>
</evidence>
<evidence type="ECO:0008006" key="4">
    <source>
        <dbReference type="Google" id="ProtNLM"/>
    </source>
</evidence>
<dbReference type="EMBL" id="JAXCLX010000003">
    <property type="protein sequence ID" value="MDY0873442.1"/>
    <property type="molecule type" value="Genomic_DNA"/>
</dbReference>
<keyword evidence="3" id="KW-1185">Reference proteome</keyword>
<feature type="chain" id="PRO_5046236704" description="DUF5666 domain-containing protein" evidence="1">
    <location>
        <begin position="29"/>
        <end position="220"/>
    </location>
</feature>
<evidence type="ECO:0000313" key="3">
    <source>
        <dbReference type="Proteomes" id="UP001271769"/>
    </source>
</evidence>
<sequence length="220" mass="23769">MTTQWVRRRRTAVAVLLALLASGGVAVAQDRTVAIVEDTSGHVVGVEPLDLLRAGREIVLNADSGLIVSYLNSCQRENIRGGKVVIGEVQSDVKGGEVSRRRVPCDAAALNLTPEQANQSATLVFRDPLKEKGIDFLLKTRQPIVIAPDVTEVTLEQLETTHSSRTIKVTKGVADLTADRGLLDQGGLYRLTAGAKIITFRVGKEATDNPMPILQRAIRI</sequence>
<organism evidence="2 3">
    <name type="scientific">Dongia rigui</name>
    <dbReference type="NCBI Taxonomy" id="940149"/>
    <lineage>
        <taxon>Bacteria</taxon>
        <taxon>Pseudomonadati</taxon>
        <taxon>Pseudomonadota</taxon>
        <taxon>Alphaproteobacteria</taxon>
        <taxon>Rhodospirillales</taxon>
        <taxon>Dongiaceae</taxon>
        <taxon>Dongia</taxon>
    </lineage>
</organism>
<dbReference type="Proteomes" id="UP001271769">
    <property type="component" value="Unassembled WGS sequence"/>
</dbReference>
<accession>A0ABU5E2B3</accession>
<comment type="caution">
    <text evidence="2">The sequence shown here is derived from an EMBL/GenBank/DDBJ whole genome shotgun (WGS) entry which is preliminary data.</text>
</comment>